<reference evidence="3" key="1">
    <citation type="journal article" date="2019" name="Int. J. Syst. Evol. Microbiol.">
        <title>The Global Catalogue of Microorganisms (GCM) 10K type strain sequencing project: providing services to taxonomists for standard genome sequencing and annotation.</title>
        <authorList>
            <consortium name="The Broad Institute Genomics Platform"/>
            <consortium name="The Broad Institute Genome Sequencing Center for Infectious Disease"/>
            <person name="Wu L."/>
            <person name="Ma J."/>
        </authorList>
    </citation>
    <scope>NUCLEOTIDE SEQUENCE [LARGE SCALE GENOMIC DNA]</scope>
    <source>
        <strain evidence="3">CCUG 43117</strain>
    </source>
</reference>
<feature type="transmembrane region" description="Helical" evidence="1">
    <location>
        <begin position="302"/>
        <end position="323"/>
    </location>
</feature>
<keyword evidence="3" id="KW-1185">Reference proteome</keyword>
<feature type="transmembrane region" description="Helical" evidence="1">
    <location>
        <begin position="140"/>
        <end position="158"/>
    </location>
</feature>
<accession>A0ABW0P2A9</accession>
<feature type="transmembrane region" description="Helical" evidence="1">
    <location>
        <begin position="386"/>
        <end position="407"/>
    </location>
</feature>
<evidence type="ECO:0000256" key="1">
    <source>
        <dbReference type="SAM" id="Phobius"/>
    </source>
</evidence>
<feature type="transmembrane region" description="Helical" evidence="1">
    <location>
        <begin position="335"/>
        <end position="361"/>
    </location>
</feature>
<keyword evidence="1" id="KW-0812">Transmembrane</keyword>
<evidence type="ECO:0000313" key="3">
    <source>
        <dbReference type="Proteomes" id="UP001596060"/>
    </source>
</evidence>
<evidence type="ECO:0000313" key="2">
    <source>
        <dbReference type="EMBL" id="MFC5506217.1"/>
    </source>
</evidence>
<dbReference type="EMBL" id="JBHSLU010000037">
    <property type="protein sequence ID" value="MFC5506217.1"/>
    <property type="molecule type" value="Genomic_DNA"/>
</dbReference>
<sequence>MANSPETQTPSLNESASSFFETLQSGSSEAIKWAAEKFGMVNKLIDGAVDSQFKNIGEVGKSMMEFAQKAATPEYCWSCKTYKSLYDGLHDILVKMYESLVDKTTEIVGLALIILMIVLCFKVLKIIASPFRENISAEWIGVYTFLLRCGVIFPIFLFSSTMAGVKDNGSFSPVSDLFISGPLALGSEIGMRLAQASCTLGKDGALTALPICQSATSSTATNSDNLTELEKAHQEKAGSILLTFHKIGVTGVTGGIWTATQLPSSEGMGLISRITYMIGGVILAMIYFMLTVTFGFRYVDALVRMMVVGSLVPIFVFLWIFDGTRQIAMKALRQVLFAATAFAVSGVVVVVAAYVIVAGYAQAFPGNSDVFSPSFWSAQKVGSFDWMAYFYIVGCALVVTNLSKAIFSIASELVESNGMTGMGEQMENQTNSAKDFAQSTALSVVRR</sequence>
<keyword evidence="1" id="KW-0472">Membrane</keyword>
<feature type="transmembrane region" description="Helical" evidence="1">
    <location>
        <begin position="274"/>
        <end position="296"/>
    </location>
</feature>
<organism evidence="2 3">
    <name type="scientific">Bosea massiliensis</name>
    <dbReference type="NCBI Taxonomy" id="151419"/>
    <lineage>
        <taxon>Bacteria</taxon>
        <taxon>Pseudomonadati</taxon>
        <taxon>Pseudomonadota</taxon>
        <taxon>Alphaproteobacteria</taxon>
        <taxon>Hyphomicrobiales</taxon>
        <taxon>Boseaceae</taxon>
        <taxon>Bosea</taxon>
    </lineage>
</organism>
<comment type="caution">
    <text evidence="2">The sequence shown here is derived from an EMBL/GenBank/DDBJ whole genome shotgun (WGS) entry which is preliminary data.</text>
</comment>
<protein>
    <recommendedName>
        <fullName evidence="4">Type IV secretion system protein</fullName>
    </recommendedName>
</protein>
<name>A0ABW0P2A9_9HYPH</name>
<proteinExistence type="predicted"/>
<gene>
    <name evidence="2" type="ORF">ACFPN9_13215</name>
</gene>
<evidence type="ECO:0008006" key="4">
    <source>
        <dbReference type="Google" id="ProtNLM"/>
    </source>
</evidence>
<dbReference type="Proteomes" id="UP001596060">
    <property type="component" value="Unassembled WGS sequence"/>
</dbReference>
<keyword evidence="1" id="KW-1133">Transmembrane helix</keyword>
<dbReference type="RefSeq" id="WP_068078612.1">
    <property type="nucleotide sequence ID" value="NZ_JBHSLU010000037.1"/>
</dbReference>
<feature type="transmembrane region" description="Helical" evidence="1">
    <location>
        <begin position="107"/>
        <end position="128"/>
    </location>
</feature>